<sequence length="727" mass="80859">MSLLLDEAPFSLPRIIPTRSNSSGHSYERRPSEVPLLETQPDLEKQSGAQLSRQSQSNEVSRSVHYTLIPHEEDGAQARSSESLPHIERGPIVRQNGNRESITRLLHGPPQEPSTGRRSVQGFERPSYPPLVLLVLLCGFAYVVLVFVSALARNKSIFWARFIVASGSMFAGLSIATNIMLMARKFLEAAAWATIIHQSRLAGSAGVRLKDVNAHSYDPTHIWPALRLLWDRWVYPADIHGPLYILLYMFSCVVAAWIPFGLARTVLIEPLTLLQERQYRELPVIGPLSEAEITALGRLLPTMEDESLQWTFNPWKSGFPPALSFDWGNHSMYTPEVRWAQVADQLQPGPARSSANFRYPRWGIRVRCANSREAGVSIVPIARSNVSYVFTPRRVLRRLFDDFQLSFPKQLEEHPNWTEVINEGDLLPAGLDLLSTALAARFPHNGNSFSLKSYAIEADPSWQGFATALSTRVTSPPQGAIPDRLGRPTYIGYDASVCLLAYEPWMMEVHHRGSGFLVTHRCLGTGVKMEDFDSVIGTQRQERIGSEWDRNDSGKWDMEVLRPAIMVAHQNAVNNMAEANRGAYTPSSMIVSFTNSDAGPYNYTSFSSEVYGRVRAVAASTFTLTHLVGSGTQLARQYPDDQVTFTSLSHAALGIVVGSLLALGTVLTFFVPALPANLPRRGFDLHSWFVAMQTGEIVASRGDVRNAEGVGRPLGQMRLRFIEGFGR</sequence>
<keyword evidence="2" id="KW-1133">Transmembrane helix</keyword>
<feature type="transmembrane region" description="Helical" evidence="2">
    <location>
        <begin position="158"/>
        <end position="181"/>
    </location>
</feature>
<feature type="transmembrane region" description="Helical" evidence="2">
    <location>
        <begin position="243"/>
        <end position="262"/>
    </location>
</feature>
<feature type="compositionally biased region" description="Polar residues" evidence="1">
    <location>
        <begin position="47"/>
        <end position="60"/>
    </location>
</feature>
<keyword evidence="4" id="KW-1185">Reference proteome</keyword>
<evidence type="ECO:0000313" key="3">
    <source>
        <dbReference type="EMBL" id="TEB29520.1"/>
    </source>
</evidence>
<name>A0A4Y7T5X0_COPMI</name>
<feature type="region of interest" description="Disordered" evidence="1">
    <location>
        <begin position="71"/>
        <end position="90"/>
    </location>
</feature>
<dbReference type="Proteomes" id="UP000298030">
    <property type="component" value="Unassembled WGS sequence"/>
</dbReference>
<evidence type="ECO:0000256" key="2">
    <source>
        <dbReference type="SAM" id="Phobius"/>
    </source>
</evidence>
<dbReference type="STRING" id="71717.A0A4Y7T5X0"/>
<feature type="transmembrane region" description="Helical" evidence="2">
    <location>
        <begin position="131"/>
        <end position="152"/>
    </location>
</feature>
<proteinExistence type="predicted"/>
<gene>
    <name evidence="3" type="ORF">FA13DRAFT_1734730</name>
</gene>
<dbReference type="EMBL" id="QPFP01000027">
    <property type="protein sequence ID" value="TEB29520.1"/>
    <property type="molecule type" value="Genomic_DNA"/>
</dbReference>
<organism evidence="3 4">
    <name type="scientific">Coprinellus micaceus</name>
    <name type="common">Glistening ink-cap mushroom</name>
    <name type="synonym">Coprinus micaceus</name>
    <dbReference type="NCBI Taxonomy" id="71717"/>
    <lineage>
        <taxon>Eukaryota</taxon>
        <taxon>Fungi</taxon>
        <taxon>Dikarya</taxon>
        <taxon>Basidiomycota</taxon>
        <taxon>Agaricomycotina</taxon>
        <taxon>Agaricomycetes</taxon>
        <taxon>Agaricomycetidae</taxon>
        <taxon>Agaricales</taxon>
        <taxon>Agaricineae</taxon>
        <taxon>Psathyrellaceae</taxon>
        <taxon>Coprinellus</taxon>
    </lineage>
</organism>
<feature type="region of interest" description="Disordered" evidence="1">
    <location>
        <begin position="14"/>
        <end position="60"/>
    </location>
</feature>
<keyword evidence="2" id="KW-0812">Transmembrane</keyword>
<accession>A0A4Y7T5X0</accession>
<comment type="caution">
    <text evidence="3">The sequence shown here is derived from an EMBL/GenBank/DDBJ whole genome shotgun (WGS) entry which is preliminary data.</text>
</comment>
<evidence type="ECO:0000256" key="1">
    <source>
        <dbReference type="SAM" id="MobiDB-lite"/>
    </source>
</evidence>
<dbReference type="OrthoDB" id="8191639at2759"/>
<protein>
    <submittedName>
        <fullName evidence="3">Uncharacterized protein</fullName>
    </submittedName>
</protein>
<keyword evidence="2" id="KW-0472">Membrane</keyword>
<dbReference type="AlphaFoldDB" id="A0A4Y7T5X0"/>
<feature type="transmembrane region" description="Helical" evidence="2">
    <location>
        <begin position="651"/>
        <end position="671"/>
    </location>
</feature>
<evidence type="ECO:0000313" key="4">
    <source>
        <dbReference type="Proteomes" id="UP000298030"/>
    </source>
</evidence>
<reference evidence="3 4" key="1">
    <citation type="journal article" date="2019" name="Nat. Ecol. Evol.">
        <title>Megaphylogeny resolves global patterns of mushroom evolution.</title>
        <authorList>
            <person name="Varga T."/>
            <person name="Krizsan K."/>
            <person name="Foldi C."/>
            <person name="Dima B."/>
            <person name="Sanchez-Garcia M."/>
            <person name="Sanchez-Ramirez S."/>
            <person name="Szollosi G.J."/>
            <person name="Szarkandi J.G."/>
            <person name="Papp V."/>
            <person name="Albert L."/>
            <person name="Andreopoulos W."/>
            <person name="Angelini C."/>
            <person name="Antonin V."/>
            <person name="Barry K.W."/>
            <person name="Bougher N.L."/>
            <person name="Buchanan P."/>
            <person name="Buyck B."/>
            <person name="Bense V."/>
            <person name="Catcheside P."/>
            <person name="Chovatia M."/>
            <person name="Cooper J."/>
            <person name="Damon W."/>
            <person name="Desjardin D."/>
            <person name="Finy P."/>
            <person name="Geml J."/>
            <person name="Haridas S."/>
            <person name="Hughes K."/>
            <person name="Justo A."/>
            <person name="Karasinski D."/>
            <person name="Kautmanova I."/>
            <person name="Kiss B."/>
            <person name="Kocsube S."/>
            <person name="Kotiranta H."/>
            <person name="LaButti K.M."/>
            <person name="Lechner B.E."/>
            <person name="Liimatainen K."/>
            <person name="Lipzen A."/>
            <person name="Lukacs Z."/>
            <person name="Mihaltcheva S."/>
            <person name="Morgado L.N."/>
            <person name="Niskanen T."/>
            <person name="Noordeloos M.E."/>
            <person name="Ohm R.A."/>
            <person name="Ortiz-Santana B."/>
            <person name="Ovrebo C."/>
            <person name="Racz N."/>
            <person name="Riley R."/>
            <person name="Savchenko A."/>
            <person name="Shiryaev A."/>
            <person name="Soop K."/>
            <person name="Spirin V."/>
            <person name="Szebenyi C."/>
            <person name="Tomsovsky M."/>
            <person name="Tulloss R.E."/>
            <person name="Uehling J."/>
            <person name="Grigoriev I.V."/>
            <person name="Vagvolgyi C."/>
            <person name="Papp T."/>
            <person name="Martin F.M."/>
            <person name="Miettinen O."/>
            <person name="Hibbett D.S."/>
            <person name="Nagy L.G."/>
        </authorList>
    </citation>
    <scope>NUCLEOTIDE SEQUENCE [LARGE SCALE GENOMIC DNA]</scope>
    <source>
        <strain evidence="3 4">FP101781</strain>
    </source>
</reference>